<accession>A0ABT7W9A7</accession>
<proteinExistence type="inferred from homology"/>
<evidence type="ECO:0000313" key="6">
    <source>
        <dbReference type="EMBL" id="MDM9561775.1"/>
    </source>
</evidence>
<dbReference type="Pfam" id="PF03466">
    <property type="entry name" value="LysR_substrate"/>
    <property type="match status" value="1"/>
</dbReference>
<dbReference type="RefSeq" id="WP_289786727.1">
    <property type="nucleotide sequence ID" value="NZ_JAUDJE010000027.1"/>
</dbReference>
<keyword evidence="7" id="KW-1185">Reference proteome</keyword>
<feature type="domain" description="HTH lysR-type" evidence="5">
    <location>
        <begin position="2"/>
        <end position="59"/>
    </location>
</feature>
<evidence type="ECO:0000256" key="3">
    <source>
        <dbReference type="ARBA" id="ARBA00023125"/>
    </source>
</evidence>
<dbReference type="EMBL" id="JAUDJE010000027">
    <property type="protein sequence ID" value="MDM9561775.1"/>
    <property type="molecule type" value="Genomic_DNA"/>
</dbReference>
<keyword evidence="4" id="KW-0804">Transcription</keyword>
<dbReference type="SUPFAM" id="SSF53850">
    <property type="entry name" value="Periplasmic binding protein-like II"/>
    <property type="match status" value="1"/>
</dbReference>
<dbReference type="Gene3D" id="3.40.190.10">
    <property type="entry name" value="Periplasmic binding protein-like II"/>
    <property type="match status" value="2"/>
</dbReference>
<sequence>MVDLKRLRYFVAVAEEAHFGRAANRLGISQPPLSEHIQALEASLNAKLLFRTTRSVRLTVEGEALLKHARAILHDTDRCQEIVNAARQKNTESLTLGILHAHTYTFLPGLLRKYFSRHPAYRIHLVEYSTTEQIGRLLEGTIDIGLVREPIYHPSLRTQRLFSENYAVAVPATWDIARKKALPVRDLDGRTMIGYPSHDHRRSTQSLFRDFFHQHAVHPSDRFEVKTMHAALALVAAGRGYAPVPRSQMALRLNGVAYRPFREPSPELSVGLAWREDMASPPVAEFVQICRAYFSKTAPGATGS</sequence>
<dbReference type="PANTHER" id="PTHR30346">
    <property type="entry name" value="TRANSCRIPTIONAL DUAL REGULATOR HCAR-RELATED"/>
    <property type="match status" value="1"/>
</dbReference>
<comment type="caution">
    <text evidence="6">The sequence shown here is derived from an EMBL/GenBank/DDBJ whole genome shotgun (WGS) entry which is preliminary data.</text>
</comment>
<dbReference type="PROSITE" id="PS50931">
    <property type="entry name" value="HTH_LYSR"/>
    <property type="match status" value="1"/>
</dbReference>
<gene>
    <name evidence="6" type="ORF">QUC21_22275</name>
</gene>
<dbReference type="PRINTS" id="PR00039">
    <property type="entry name" value="HTHLYSR"/>
</dbReference>
<organism evidence="6 7">
    <name type="scientific">Bordetella petrii</name>
    <dbReference type="NCBI Taxonomy" id="94624"/>
    <lineage>
        <taxon>Bacteria</taxon>
        <taxon>Pseudomonadati</taxon>
        <taxon>Pseudomonadota</taxon>
        <taxon>Betaproteobacteria</taxon>
        <taxon>Burkholderiales</taxon>
        <taxon>Alcaligenaceae</taxon>
        <taxon>Bordetella</taxon>
    </lineage>
</organism>
<dbReference type="InterPro" id="IPR005119">
    <property type="entry name" value="LysR_subst-bd"/>
</dbReference>
<evidence type="ECO:0000313" key="7">
    <source>
        <dbReference type="Proteomes" id="UP001175604"/>
    </source>
</evidence>
<reference evidence="6" key="1">
    <citation type="submission" date="2023-06" db="EMBL/GenBank/DDBJ databases">
        <title>full genome analysis of Phenantherene degrader P3.</title>
        <authorList>
            <person name="Akbar A."/>
            <person name="Rahmeh R."/>
            <person name="Kishk M."/>
        </authorList>
    </citation>
    <scope>NUCLEOTIDE SEQUENCE</scope>
    <source>
        <strain evidence="6">P3</strain>
    </source>
</reference>
<evidence type="ECO:0000256" key="1">
    <source>
        <dbReference type="ARBA" id="ARBA00009437"/>
    </source>
</evidence>
<dbReference type="SUPFAM" id="SSF46785">
    <property type="entry name" value="Winged helix' DNA-binding domain"/>
    <property type="match status" value="1"/>
</dbReference>
<dbReference type="CDD" id="cd08414">
    <property type="entry name" value="PBP2_LTTR_aromatics_like"/>
    <property type="match status" value="1"/>
</dbReference>
<comment type="similarity">
    <text evidence="1">Belongs to the LysR transcriptional regulatory family.</text>
</comment>
<evidence type="ECO:0000259" key="5">
    <source>
        <dbReference type="PROSITE" id="PS50931"/>
    </source>
</evidence>
<dbReference type="Pfam" id="PF00126">
    <property type="entry name" value="HTH_1"/>
    <property type="match status" value="1"/>
</dbReference>
<dbReference type="PANTHER" id="PTHR30346:SF0">
    <property type="entry name" value="HCA OPERON TRANSCRIPTIONAL ACTIVATOR HCAR"/>
    <property type="match status" value="1"/>
</dbReference>
<evidence type="ECO:0000256" key="2">
    <source>
        <dbReference type="ARBA" id="ARBA00023015"/>
    </source>
</evidence>
<dbReference type="InterPro" id="IPR036390">
    <property type="entry name" value="WH_DNA-bd_sf"/>
</dbReference>
<dbReference type="Gene3D" id="1.10.10.10">
    <property type="entry name" value="Winged helix-like DNA-binding domain superfamily/Winged helix DNA-binding domain"/>
    <property type="match status" value="1"/>
</dbReference>
<evidence type="ECO:0000256" key="4">
    <source>
        <dbReference type="ARBA" id="ARBA00023163"/>
    </source>
</evidence>
<dbReference type="InterPro" id="IPR000847">
    <property type="entry name" value="LysR_HTH_N"/>
</dbReference>
<protein>
    <submittedName>
        <fullName evidence="6">LysR family transcriptional regulator</fullName>
    </submittedName>
</protein>
<dbReference type="InterPro" id="IPR036388">
    <property type="entry name" value="WH-like_DNA-bd_sf"/>
</dbReference>
<keyword evidence="2" id="KW-0805">Transcription regulation</keyword>
<name>A0ABT7W9A7_9BORD</name>
<keyword evidence="3" id="KW-0238">DNA-binding</keyword>
<dbReference type="Proteomes" id="UP001175604">
    <property type="component" value="Unassembled WGS sequence"/>
</dbReference>